<dbReference type="EMBL" id="BMAW01061153">
    <property type="protein sequence ID" value="GFT29906.1"/>
    <property type="molecule type" value="Genomic_DNA"/>
</dbReference>
<proteinExistence type="predicted"/>
<dbReference type="AlphaFoldDB" id="A0A8X6NSS5"/>
<dbReference type="Proteomes" id="UP000887013">
    <property type="component" value="Unassembled WGS sequence"/>
</dbReference>
<organism evidence="1 2">
    <name type="scientific">Nephila pilipes</name>
    <name type="common">Giant wood spider</name>
    <name type="synonym">Nephila maculata</name>
    <dbReference type="NCBI Taxonomy" id="299642"/>
    <lineage>
        <taxon>Eukaryota</taxon>
        <taxon>Metazoa</taxon>
        <taxon>Ecdysozoa</taxon>
        <taxon>Arthropoda</taxon>
        <taxon>Chelicerata</taxon>
        <taxon>Arachnida</taxon>
        <taxon>Araneae</taxon>
        <taxon>Araneomorphae</taxon>
        <taxon>Entelegynae</taxon>
        <taxon>Araneoidea</taxon>
        <taxon>Nephilidae</taxon>
        <taxon>Nephila</taxon>
    </lineage>
</organism>
<evidence type="ECO:0000313" key="2">
    <source>
        <dbReference type="Proteomes" id="UP000887013"/>
    </source>
</evidence>
<evidence type="ECO:0000313" key="1">
    <source>
        <dbReference type="EMBL" id="GFT29906.1"/>
    </source>
</evidence>
<gene>
    <name evidence="1" type="primary">AVEN_121938_1</name>
    <name evidence="1" type="ORF">NPIL_311201</name>
</gene>
<reference evidence="1" key="1">
    <citation type="submission" date="2020-08" db="EMBL/GenBank/DDBJ databases">
        <title>Multicomponent nature underlies the extraordinary mechanical properties of spider dragline silk.</title>
        <authorList>
            <person name="Kono N."/>
            <person name="Nakamura H."/>
            <person name="Mori M."/>
            <person name="Yoshida Y."/>
            <person name="Ohtoshi R."/>
            <person name="Malay A.D."/>
            <person name="Moran D.A.P."/>
            <person name="Tomita M."/>
            <person name="Numata K."/>
            <person name="Arakawa K."/>
        </authorList>
    </citation>
    <scope>NUCLEOTIDE SEQUENCE</scope>
</reference>
<sequence>MAEEPPTANLQYVFREETNEKSPSSDSSRIQIESVPIDYILLGSSEMLAPNTSEKSPIVLPPSDTVTPNPKRKCFESVFPTEKEKESEDTPRPNFQRVNEAFVEIIANLRRRFPLCRGLHRSLCTGDDRLRSNRPKFNDYGGKDVKITAISPNILCLARTENNVPMMDSFQTQWFVENTESCIKAYFGLDAKALPYYQRIVDAFCTRRDSLYFAKNEQPICLRKRISYSKPYETYFLQSIACQTGKDAGAVTQFEFVLVDSNRFSLRIFFPKSKTLIRIINCDKNEMNRPVLQLNDSEIFDRRIRASQSELYVCGELDNLLKGFEWSLKRCLENPAANGCMTWITEKCNIIASSSCSELFPRLNPPTNSAPYRVVCQLWKDLTRFSFANFDASLSVSHAGFPLQVLEVPVSETVM</sequence>
<comment type="caution">
    <text evidence="1">The sequence shown here is derived from an EMBL/GenBank/DDBJ whole genome shotgun (WGS) entry which is preliminary data.</text>
</comment>
<keyword evidence="2" id="KW-1185">Reference proteome</keyword>
<protein>
    <submittedName>
        <fullName evidence="1">Uncharacterized protein</fullName>
    </submittedName>
</protein>
<accession>A0A8X6NSS5</accession>
<dbReference type="OrthoDB" id="6421831at2759"/>
<name>A0A8X6NSS5_NEPPI</name>